<evidence type="ECO:0000256" key="1">
    <source>
        <dbReference type="SAM" id="MobiDB-lite"/>
    </source>
</evidence>
<organism evidence="2 3">
    <name type="scientific">Brassica rapa subsp. trilocularis</name>
    <dbReference type="NCBI Taxonomy" id="1813537"/>
    <lineage>
        <taxon>Eukaryota</taxon>
        <taxon>Viridiplantae</taxon>
        <taxon>Streptophyta</taxon>
        <taxon>Embryophyta</taxon>
        <taxon>Tracheophyta</taxon>
        <taxon>Spermatophyta</taxon>
        <taxon>Magnoliopsida</taxon>
        <taxon>eudicotyledons</taxon>
        <taxon>Gunneridae</taxon>
        <taxon>Pentapetalae</taxon>
        <taxon>rosids</taxon>
        <taxon>malvids</taxon>
        <taxon>Brassicales</taxon>
        <taxon>Brassicaceae</taxon>
        <taxon>Brassiceae</taxon>
        <taxon>Brassica</taxon>
    </lineage>
</organism>
<dbReference type="Proteomes" id="UP000823674">
    <property type="component" value="Chromosome A09"/>
</dbReference>
<proteinExistence type="predicted"/>
<keyword evidence="3" id="KW-1185">Reference proteome</keyword>
<dbReference type="EMBL" id="JADBGQ010000008">
    <property type="protein sequence ID" value="KAG5385417.1"/>
    <property type="molecule type" value="Genomic_DNA"/>
</dbReference>
<evidence type="ECO:0000313" key="2">
    <source>
        <dbReference type="EMBL" id="KAG5385417.1"/>
    </source>
</evidence>
<evidence type="ECO:0000313" key="3">
    <source>
        <dbReference type="Proteomes" id="UP000823674"/>
    </source>
</evidence>
<accession>A0ABQ7LFS5</accession>
<reference evidence="2 3" key="1">
    <citation type="submission" date="2021-03" db="EMBL/GenBank/DDBJ databases">
        <authorList>
            <person name="King G.J."/>
            <person name="Bancroft I."/>
            <person name="Baten A."/>
            <person name="Bloomfield J."/>
            <person name="Borpatragohain P."/>
            <person name="He Z."/>
            <person name="Irish N."/>
            <person name="Irwin J."/>
            <person name="Liu K."/>
            <person name="Mauleon R.P."/>
            <person name="Moore J."/>
            <person name="Morris R."/>
            <person name="Ostergaard L."/>
            <person name="Wang B."/>
            <person name="Wells R."/>
        </authorList>
    </citation>
    <scope>NUCLEOTIDE SEQUENCE [LARGE SCALE GENOMIC DNA]</scope>
    <source>
        <strain evidence="2">R-o-18</strain>
        <tissue evidence="2">Leaf</tissue>
    </source>
</reference>
<name>A0ABQ7LFS5_BRACM</name>
<protein>
    <submittedName>
        <fullName evidence="2">Uncharacterized protein</fullName>
    </submittedName>
</protein>
<comment type="caution">
    <text evidence="2">The sequence shown here is derived from an EMBL/GenBank/DDBJ whole genome shotgun (WGS) entry which is preliminary data.</text>
</comment>
<gene>
    <name evidence="2" type="primary">A09g514950.1_BraROA</name>
    <name evidence="2" type="ORF">IGI04_036887</name>
</gene>
<feature type="region of interest" description="Disordered" evidence="1">
    <location>
        <begin position="1"/>
        <end position="25"/>
    </location>
</feature>
<sequence>MDQNEIRESLEEEVSELNFPRSPRDSRPCAAAVAGRKRSYLASMSRCEYDSYRSRIRFLYSSISLTLLLLYRLHQSGLPAITHLKVRVYREQKRSLKEKRETASLPVEKLVTYIGSFGGKGKTSKPTIIGAGSRELSLDLTLAQR</sequence>